<protein>
    <recommendedName>
        <fullName evidence="3">CAP-Gly domain-containing protein</fullName>
    </recommendedName>
</protein>
<keyword evidence="1" id="KW-0175">Coiled coil</keyword>
<dbReference type="EMBL" id="CCKQ01019211">
    <property type="protein sequence ID" value="CDW91225.1"/>
    <property type="molecule type" value="Genomic_DNA"/>
</dbReference>
<reference evidence="4 5" key="1">
    <citation type="submission" date="2014-06" db="EMBL/GenBank/DDBJ databases">
        <authorList>
            <person name="Swart Estienne"/>
        </authorList>
    </citation>
    <scope>NUCLEOTIDE SEQUENCE [LARGE SCALE GENOMIC DNA]</scope>
    <source>
        <strain evidence="4 5">130c</strain>
    </source>
</reference>
<name>A0A078B9L3_STYLE</name>
<evidence type="ECO:0000256" key="1">
    <source>
        <dbReference type="SAM" id="Coils"/>
    </source>
</evidence>
<feature type="coiled-coil region" evidence="1">
    <location>
        <begin position="514"/>
        <end position="681"/>
    </location>
</feature>
<feature type="region of interest" description="Disordered" evidence="2">
    <location>
        <begin position="171"/>
        <end position="193"/>
    </location>
</feature>
<evidence type="ECO:0000259" key="3">
    <source>
        <dbReference type="PROSITE" id="PS50245"/>
    </source>
</evidence>
<dbReference type="InParanoid" id="A0A078B9L3"/>
<dbReference type="Pfam" id="PF01302">
    <property type="entry name" value="CAP_GLY"/>
    <property type="match status" value="1"/>
</dbReference>
<evidence type="ECO:0000256" key="2">
    <source>
        <dbReference type="SAM" id="MobiDB-lite"/>
    </source>
</evidence>
<dbReference type="Gene3D" id="2.30.30.190">
    <property type="entry name" value="CAP Gly-rich-like domain"/>
    <property type="match status" value="1"/>
</dbReference>
<dbReference type="SMART" id="SM01052">
    <property type="entry name" value="CAP_GLY"/>
    <property type="match status" value="1"/>
</dbReference>
<feature type="region of interest" description="Disordered" evidence="2">
    <location>
        <begin position="223"/>
        <end position="475"/>
    </location>
</feature>
<feature type="compositionally biased region" description="Polar residues" evidence="2">
    <location>
        <begin position="377"/>
        <end position="399"/>
    </location>
</feature>
<feature type="coiled-coil region" evidence="1">
    <location>
        <begin position="1283"/>
        <end position="1376"/>
    </location>
</feature>
<dbReference type="SUPFAM" id="SSF74924">
    <property type="entry name" value="Cap-Gly domain"/>
    <property type="match status" value="1"/>
</dbReference>
<organism evidence="4 5">
    <name type="scientific">Stylonychia lemnae</name>
    <name type="common">Ciliate</name>
    <dbReference type="NCBI Taxonomy" id="5949"/>
    <lineage>
        <taxon>Eukaryota</taxon>
        <taxon>Sar</taxon>
        <taxon>Alveolata</taxon>
        <taxon>Ciliophora</taxon>
        <taxon>Intramacronucleata</taxon>
        <taxon>Spirotrichea</taxon>
        <taxon>Stichotrichia</taxon>
        <taxon>Sporadotrichida</taxon>
        <taxon>Oxytrichidae</taxon>
        <taxon>Stylonychinae</taxon>
        <taxon>Stylonychia</taxon>
    </lineage>
</organism>
<feature type="compositionally biased region" description="Polar residues" evidence="2">
    <location>
        <begin position="273"/>
        <end position="299"/>
    </location>
</feature>
<feature type="compositionally biased region" description="Basic and acidic residues" evidence="2">
    <location>
        <begin position="302"/>
        <end position="324"/>
    </location>
</feature>
<dbReference type="InterPro" id="IPR036859">
    <property type="entry name" value="CAP-Gly_dom_sf"/>
</dbReference>
<feature type="coiled-coil region" evidence="1">
    <location>
        <begin position="734"/>
        <end position="879"/>
    </location>
</feature>
<dbReference type="InterPro" id="IPR000938">
    <property type="entry name" value="CAP-Gly_domain"/>
</dbReference>
<feature type="region of interest" description="Disordered" evidence="2">
    <location>
        <begin position="129"/>
        <end position="158"/>
    </location>
</feature>
<feature type="compositionally biased region" description="Polar residues" evidence="2">
    <location>
        <begin position="410"/>
        <end position="436"/>
    </location>
</feature>
<evidence type="ECO:0000313" key="5">
    <source>
        <dbReference type="Proteomes" id="UP000039865"/>
    </source>
</evidence>
<sequence>MSQIQIGNRVAINSFKFKGQEGVVKFYGEVEDKIGIWVGVELDVILTFLQCYQQPKGDMDGSVNGMMLFECRPGHGLLLRSTQVKVIAAQVDVPKLNIATNNNVSDSPLLTPKDPPVRQMGGVLAQAVKQASQNENANQEVQNNAGDAGESKTSSWKDRLEKLRKQKELKKLQDEEIKAHASHNEEQKKEQEEIKKVFEPAPGIQRDKDGKLAVKQQEVVRQSLRPGLRQQEPQPMETVQHQSSTEQQVAPEKTEEKKATGLASRLGAGMKQTAAQSRIQGRTSVNPANTAGKTSTVQATDAAKEKIMKKNEEVRAKLESRQSEVKTGPAGTAASRVAQSRLGAAAQQQNAQDKTKSEPQPKVDPSAALRAGVKRTVGQTAETRTSTVSSQNRPLTARQQKAEEDKKQSDTTPAQKTTGATSSRQSNVRGTASIERQQVRNKVGLPKTQSIEDPNFLRQSIIEEEEEPGTRRPNISRTIISHALQRGNSIVKQSEPSQQTQAFAGAGSVSQVEFKKQEAELRKKKEEAFALQIEVKELSEKINEMQLDNVSRIEMIKTEYEIKILELEQKLNETQLMQPSVVTVETPTQNNEQTLLLQHQIEEQKAAYRAEIDKLAHERDEAIKKVHEQADLLKAAEVEKIRLQEEVEARQLDIETIQLEIDALKDEREELISQIKMSSEINDQASLAGLTEDELKSQNTKLRQAISALTMGFEVEKSKMQSKIHDLEKRAALVDDYEKKLEDMDLLIEEVEIKDQEIKAMEEKIDEGAEYEKMVEEMAEEILKKEEENEQLIERINELEEMNGVQEELNENQENYVKELNQDIAGKDAEIFNLEQNVTQLEEMVLEQDQKIQKYKDKCNELTQKSKMLQEELQSAYSAGDQKVKISTLIEKQNQLITKLRDAGKKDMETMVQKIEFWQEKLKMRVIEGFVPKRLVEESRLDSLEKIQMLNKTKNKALLLTREICEKQILQSEQNFDDKLQWAIYLKLLINISEYCIRFIDSCGRIMYIVQKMSIEKYQELTKLMAWNKFELINTFLDRVMELLKDEALSYKFDISPFIQCVKSVTDLQYTSESRYIEKSTDELAQERASGQVTSNLSVSQQERQKDLKYVPKLSLRNECLKMGLGIIALSAFNQNNKMEETQTKCKLIYWRILEIIFRIDSIELMENGSEFLNMQELGTDNRLDQKYSSIRVMWERDPQSQVEPQERDWSSILEAIERDITQLNNDYKFKKLASKIDQEYHNSQIVINDIYAKGWDAKGPWTLIVDKIRQDLEDTGAMKEKIESLQEKVKDQAMQFLMLKREKDDLSVVNQSLEQRLGDAQSKAEKVPALEMEKKRLIEKESYYSQQIEMAKKEIENLREKEKDLQGKLADFENNPVLARELNRSSTKRMVMQSTTNAQTRQSRTSQYFQKLAQSSLLGHKRESMTPLARQSTSVTSNELQKQLQISEEAFTNVIVELQKDRMQLKGQHLLERLHKLEKTEGPMNEYIKLQREKRDIGAKISRQDQINLEQALDNVMYLKKKMKKEMALIKVIDITKREEQQLESEKQLKNEIIHEGMEKVNYEFLKAKDQVNEAFKVLFGKDSRLHQIQSFKERQVQNLENTHNILKLGTLRLSGAPIKSVISLIPTEVKDLNQHINMFNQI</sequence>
<accession>A0A078B9L3</accession>
<dbReference type="OrthoDB" id="2130750at2759"/>
<gene>
    <name evidence="4" type="primary">Contig8202.g8754</name>
    <name evidence="4" type="ORF">STYLEM_20378</name>
</gene>
<evidence type="ECO:0000313" key="4">
    <source>
        <dbReference type="EMBL" id="CDW91225.1"/>
    </source>
</evidence>
<feature type="compositionally biased region" description="Basic and acidic residues" evidence="2">
    <location>
        <begin position="400"/>
        <end position="409"/>
    </location>
</feature>
<feature type="compositionally biased region" description="Polar residues" evidence="2">
    <location>
        <begin position="231"/>
        <end position="248"/>
    </location>
</feature>
<feature type="domain" description="CAP-Gly" evidence="3">
    <location>
        <begin position="28"/>
        <end position="80"/>
    </location>
</feature>
<keyword evidence="5" id="KW-1185">Reference proteome</keyword>
<dbReference type="PROSITE" id="PS50245">
    <property type="entry name" value="CAP_GLY_2"/>
    <property type="match status" value="1"/>
</dbReference>
<dbReference type="Proteomes" id="UP000039865">
    <property type="component" value="Unassembled WGS sequence"/>
</dbReference>
<proteinExistence type="predicted"/>
<feature type="compositionally biased region" description="Low complexity" evidence="2">
    <location>
        <begin position="130"/>
        <end position="145"/>
    </location>
</feature>